<name>A0A9P6DW80_9AGAM</name>
<dbReference type="GO" id="GO:0005730">
    <property type="term" value="C:nucleolus"/>
    <property type="evidence" value="ECO:0007669"/>
    <property type="project" value="UniProtKB-SubCell"/>
</dbReference>
<dbReference type="InterPro" id="IPR028160">
    <property type="entry name" value="Slx9-like"/>
</dbReference>
<feature type="region of interest" description="Disordered" evidence="5">
    <location>
        <begin position="1"/>
        <end position="99"/>
    </location>
</feature>
<comment type="subcellular location">
    <subcellularLocation>
        <location evidence="1">Nucleus</location>
        <location evidence="1">Nucleolus</location>
    </subcellularLocation>
</comment>
<evidence type="ECO:0000256" key="3">
    <source>
        <dbReference type="ARBA" id="ARBA00021321"/>
    </source>
</evidence>
<feature type="compositionally biased region" description="Basic residues" evidence="5">
    <location>
        <begin position="1"/>
        <end position="11"/>
    </location>
</feature>
<dbReference type="AlphaFoldDB" id="A0A9P6DW80"/>
<feature type="compositionally biased region" description="Basic and acidic residues" evidence="5">
    <location>
        <begin position="66"/>
        <end position="76"/>
    </location>
</feature>
<dbReference type="GO" id="GO:0030686">
    <property type="term" value="C:90S preribosome"/>
    <property type="evidence" value="ECO:0007669"/>
    <property type="project" value="InterPro"/>
</dbReference>
<gene>
    <name evidence="6" type="ORF">BS47DRAFT_1372525</name>
</gene>
<comment type="similarity">
    <text evidence="2">Belongs to the SLX9 family.</text>
</comment>
<dbReference type="Pfam" id="PF15341">
    <property type="entry name" value="SLX9"/>
    <property type="match status" value="1"/>
</dbReference>
<evidence type="ECO:0000256" key="5">
    <source>
        <dbReference type="SAM" id="MobiDB-lite"/>
    </source>
</evidence>
<accession>A0A9P6DW80</accession>
<evidence type="ECO:0000313" key="7">
    <source>
        <dbReference type="Proteomes" id="UP000886523"/>
    </source>
</evidence>
<dbReference type="EMBL" id="MU128972">
    <property type="protein sequence ID" value="KAF9513428.1"/>
    <property type="molecule type" value="Genomic_DNA"/>
</dbReference>
<reference evidence="6" key="1">
    <citation type="journal article" date="2020" name="Nat. Commun.">
        <title>Large-scale genome sequencing of mycorrhizal fungi provides insights into the early evolution of symbiotic traits.</title>
        <authorList>
            <person name="Miyauchi S."/>
            <person name="Kiss E."/>
            <person name="Kuo A."/>
            <person name="Drula E."/>
            <person name="Kohler A."/>
            <person name="Sanchez-Garcia M."/>
            <person name="Morin E."/>
            <person name="Andreopoulos B."/>
            <person name="Barry K.W."/>
            <person name="Bonito G."/>
            <person name="Buee M."/>
            <person name="Carver A."/>
            <person name="Chen C."/>
            <person name="Cichocki N."/>
            <person name="Clum A."/>
            <person name="Culley D."/>
            <person name="Crous P.W."/>
            <person name="Fauchery L."/>
            <person name="Girlanda M."/>
            <person name="Hayes R.D."/>
            <person name="Keri Z."/>
            <person name="LaButti K."/>
            <person name="Lipzen A."/>
            <person name="Lombard V."/>
            <person name="Magnuson J."/>
            <person name="Maillard F."/>
            <person name="Murat C."/>
            <person name="Nolan M."/>
            <person name="Ohm R.A."/>
            <person name="Pangilinan J."/>
            <person name="Pereira M.F."/>
            <person name="Perotto S."/>
            <person name="Peter M."/>
            <person name="Pfister S."/>
            <person name="Riley R."/>
            <person name="Sitrit Y."/>
            <person name="Stielow J.B."/>
            <person name="Szollosi G."/>
            <person name="Zifcakova L."/>
            <person name="Stursova M."/>
            <person name="Spatafora J.W."/>
            <person name="Tedersoo L."/>
            <person name="Vaario L.M."/>
            <person name="Yamada A."/>
            <person name="Yan M."/>
            <person name="Wang P."/>
            <person name="Xu J."/>
            <person name="Bruns T."/>
            <person name="Baldrian P."/>
            <person name="Vilgalys R."/>
            <person name="Dunand C."/>
            <person name="Henrissat B."/>
            <person name="Grigoriev I.V."/>
            <person name="Hibbett D."/>
            <person name="Nagy L.G."/>
            <person name="Martin F.M."/>
        </authorList>
    </citation>
    <scope>NUCLEOTIDE SEQUENCE</scope>
    <source>
        <strain evidence="6">UP504</strain>
    </source>
</reference>
<comment type="caution">
    <text evidence="6">The sequence shown here is derived from an EMBL/GenBank/DDBJ whole genome shotgun (WGS) entry which is preliminary data.</text>
</comment>
<evidence type="ECO:0000256" key="4">
    <source>
        <dbReference type="ARBA" id="ARBA00023242"/>
    </source>
</evidence>
<keyword evidence="4" id="KW-0539">Nucleus</keyword>
<dbReference type="OrthoDB" id="18703at2759"/>
<dbReference type="GO" id="GO:0000462">
    <property type="term" value="P:maturation of SSU-rRNA from tricistronic rRNA transcript (SSU-rRNA, 5.8S rRNA, LSU-rRNA)"/>
    <property type="evidence" value="ECO:0007669"/>
    <property type="project" value="InterPro"/>
</dbReference>
<organism evidence="6 7">
    <name type="scientific">Hydnum rufescens UP504</name>
    <dbReference type="NCBI Taxonomy" id="1448309"/>
    <lineage>
        <taxon>Eukaryota</taxon>
        <taxon>Fungi</taxon>
        <taxon>Dikarya</taxon>
        <taxon>Basidiomycota</taxon>
        <taxon>Agaricomycotina</taxon>
        <taxon>Agaricomycetes</taxon>
        <taxon>Cantharellales</taxon>
        <taxon>Hydnaceae</taxon>
        <taxon>Hydnum</taxon>
    </lineage>
</organism>
<protein>
    <recommendedName>
        <fullName evidence="3">Ribosome biogenesis protein SLX9</fullName>
    </recommendedName>
</protein>
<evidence type="ECO:0000256" key="1">
    <source>
        <dbReference type="ARBA" id="ARBA00004604"/>
    </source>
</evidence>
<dbReference type="GO" id="GO:0030688">
    <property type="term" value="C:preribosome, small subunit precursor"/>
    <property type="evidence" value="ECO:0007669"/>
    <property type="project" value="InterPro"/>
</dbReference>
<keyword evidence="7" id="KW-1185">Reference proteome</keyword>
<dbReference type="Proteomes" id="UP000886523">
    <property type="component" value="Unassembled WGS sequence"/>
</dbReference>
<evidence type="ECO:0000256" key="2">
    <source>
        <dbReference type="ARBA" id="ARBA00011022"/>
    </source>
</evidence>
<proteinExistence type="inferred from homology"/>
<evidence type="ECO:0000313" key="6">
    <source>
        <dbReference type="EMBL" id="KAF9513428.1"/>
    </source>
</evidence>
<sequence>MPKAVRLRKPLHAPSAKLPQSSPHTGPVENIEIGPTAEASGPQSLEVDHPTGRPFTQPKKKAKQQLKHEAFMERLRGSQSPYSRSHNRRLRRKEKEQLASGMADLKAALSAIDDSVEKVQRPGIASARRRDPSNSGGFCIELGKIGEGRGVPLSKAQRKQVLFSERLRLPIVQSTPEYSKNAFETIRQHAQSTLVPREVPTL</sequence>